<accession>A0A173QYS2</accession>
<comment type="subunit">
    <text evidence="13">Heterodimer of AddA and AddB/RexB.</text>
</comment>
<organism evidence="17 18">
    <name type="scientific">Dorea longicatena</name>
    <dbReference type="NCBI Taxonomy" id="88431"/>
    <lineage>
        <taxon>Bacteria</taxon>
        <taxon>Bacillati</taxon>
        <taxon>Bacillota</taxon>
        <taxon>Clostridia</taxon>
        <taxon>Lachnospirales</taxon>
        <taxon>Lachnospiraceae</taxon>
        <taxon>Dorea</taxon>
    </lineage>
</organism>
<dbReference type="FunFam" id="3.40.50.300:FF:001236">
    <property type="entry name" value="ATP-dependent helicase/nuclease subunit A"/>
    <property type="match status" value="1"/>
</dbReference>
<evidence type="ECO:0000256" key="14">
    <source>
        <dbReference type="PROSITE-ProRule" id="PRU00560"/>
    </source>
</evidence>
<keyword evidence="1 13" id="KW-0540">Nuclease</keyword>
<dbReference type="InterPro" id="IPR014016">
    <property type="entry name" value="UvrD-like_ATP-bd"/>
</dbReference>
<dbReference type="EMBL" id="CYXO01000001">
    <property type="protein sequence ID" value="CUM70741.1"/>
    <property type="molecule type" value="Genomic_DNA"/>
</dbReference>
<evidence type="ECO:0000256" key="6">
    <source>
        <dbReference type="ARBA" id="ARBA00022839"/>
    </source>
</evidence>
<keyword evidence="5 13" id="KW-0347">Helicase</keyword>
<evidence type="ECO:0000259" key="15">
    <source>
        <dbReference type="PROSITE" id="PS51198"/>
    </source>
</evidence>
<feature type="binding site" evidence="14">
    <location>
        <begin position="24"/>
        <end position="31"/>
    </location>
    <ligand>
        <name>ATP</name>
        <dbReference type="ChEBI" id="CHEBI:30616"/>
    </ligand>
</feature>
<keyword evidence="7 13" id="KW-0067">ATP-binding</keyword>
<keyword evidence="6 13" id="KW-0269">Exonuclease</keyword>
<evidence type="ECO:0000256" key="4">
    <source>
        <dbReference type="ARBA" id="ARBA00022801"/>
    </source>
</evidence>
<dbReference type="InterPro" id="IPR000212">
    <property type="entry name" value="DNA_helicase_UvrD/REP"/>
</dbReference>
<evidence type="ECO:0000256" key="9">
    <source>
        <dbReference type="ARBA" id="ARBA00023204"/>
    </source>
</evidence>
<evidence type="ECO:0000256" key="7">
    <source>
        <dbReference type="ARBA" id="ARBA00022840"/>
    </source>
</evidence>
<evidence type="ECO:0000256" key="5">
    <source>
        <dbReference type="ARBA" id="ARBA00022806"/>
    </source>
</evidence>
<feature type="domain" description="UvrD-like helicase ATP-binding" evidence="15">
    <location>
        <begin position="3"/>
        <end position="472"/>
    </location>
</feature>
<keyword evidence="2 13" id="KW-0547">Nucleotide-binding</keyword>
<keyword evidence="10 13" id="KW-0413">Isomerase</keyword>
<feature type="domain" description="UvrD-like helicase C-terminal" evidence="16">
    <location>
        <begin position="473"/>
        <end position="791"/>
    </location>
</feature>
<keyword evidence="4 13" id="KW-0378">Hydrolase</keyword>
<keyword evidence="8 13" id="KW-0238">DNA-binding</keyword>
<dbReference type="HAMAP" id="MF_01451">
    <property type="entry name" value="AddA"/>
    <property type="match status" value="1"/>
</dbReference>
<dbReference type="EC" id="3.1.-.-" evidence="13"/>
<dbReference type="SUPFAM" id="SSF52540">
    <property type="entry name" value="P-loop containing nucleoside triphosphate hydrolases"/>
    <property type="match status" value="1"/>
</dbReference>
<proteinExistence type="inferred from homology"/>
<gene>
    <name evidence="13 17" type="primary">addA</name>
    <name evidence="17" type="ORF">ERS852573_00149</name>
</gene>
<comment type="catalytic activity">
    <reaction evidence="11 13">
        <text>Couples ATP hydrolysis with the unwinding of duplex DNA by translocating in the 3'-5' direction.</text>
        <dbReference type="EC" id="5.6.2.4"/>
    </reaction>
</comment>
<dbReference type="SUPFAM" id="SSF52980">
    <property type="entry name" value="Restriction endonuclease-like"/>
    <property type="match status" value="1"/>
</dbReference>
<evidence type="ECO:0000256" key="10">
    <source>
        <dbReference type="ARBA" id="ARBA00023235"/>
    </source>
</evidence>
<sequence>MGVKWTEEQEKVIRLRNRNILVSAAAGSGKTAVLVERIITMLTKDDPPMDVDRLLIVTFTEAAASEMKERIRLAIEKKLMEYPDNEHLKQQATLIHNAQITTIHSFCLSVIRDHFHAIDIDPGFRIGEEGELKLLRHDVLEDMLEEKYQEGSKRFLDFTAAYSTGRNDKKIEDLILKIYEFSRSYPDSEAWLDSCVKAYEIPDVKALEGSSIMKKVMTDIRKNLEDAKELLIYAENVALSPEGPAVYEATLEKDLQVIEELCNRASYKSLAEAFSNVKWARIAANKDKTVSEEKIDLVKKIREMVKGIVKNMSAQYFYESPEELVEDLRVCAPAMEELADLVRLFAERFEEQKRAQNMIDFSDMEQYALRILTQKTENGFVPSKIAEEYQKQFEEIMIDEYQDSNLIQEAILTSVSGCRSGRYNIFMVGDVKQSIYRFRLSRPELFLEKFRTYNIEESKTQRIDLHKNFRSRKEVLESANAIFRQIMTEKLGGIVYDDQAALYPGAEYPENDNVKTEILVMDSDLEILSKEEDFEEKIPSERELEARMIAMRIRELLRSQKVTDKETGELRNVRYSDIVILTRSIKGFADVFTEVLNREGIPTYAGTSEGYFQTQEIGVLMDYLRVLDNRRQDIPLTAVLSSAFAGLSQEELAEIRCAYPDTAFFESVTKYREQGENADIQLKLQKCLDQMDDFRKIVPYTPMHELLWKILETTGYGDYVASMPGGAQRKANLDMLIEKARAYESTSYKGLFHFVRYIEQLQKYDVDYGEASIEDEHADTVRVMTIHKSKGLEFPVVIVAGMGKRFNMQDARSAVALHAGMGVGLDAVNLEYRTKIPSIIKKVIQKEEALESLGEELRVLYVALTRAKEKLIITGTLSNPEDKISDGRVFQGNKRKELSFLQLSHAVTYWDFILPAVLRTEGEPLKLQILHVEDVVKESIEEEEKSGISRAVLENWDVNEIYEPKLHDMMKEQFEFIYPYEKSSMRKLKFTVTELKKRAYEIGLDGGEEEREEEGELLQEEPEVVPMIPQFLQEDEVLAGAARGTAYHRVMELLDMKGMPEFTEDTAVEKENWKKYFMDWLDDQVRRGRIEEDAARCICWEDILQFAKSGIGRRLREADGKQRLWREQPFVLGIDARELYPEEEDGELILVQGIIDAYFEEPDGLVVLDYKTDKIRRKEELAERYQEQLRYYAKALEQMTGKKVKEKIIYSFTLKEGIYIK</sequence>
<dbReference type="EC" id="5.6.2.4" evidence="13"/>
<comment type="similarity">
    <text evidence="13">Belongs to the helicase family. AddA subfamily.</text>
</comment>
<keyword evidence="9 13" id="KW-0234">DNA repair</keyword>
<dbReference type="GO" id="GO:0016887">
    <property type="term" value="F:ATP hydrolysis activity"/>
    <property type="evidence" value="ECO:0007669"/>
    <property type="project" value="RHEA"/>
</dbReference>
<dbReference type="Pfam" id="PF00580">
    <property type="entry name" value="UvrD-helicase"/>
    <property type="match status" value="1"/>
</dbReference>
<keyword evidence="3 13" id="KW-0227">DNA damage</keyword>
<dbReference type="Gene3D" id="1.10.274.50">
    <property type="match status" value="1"/>
</dbReference>
<evidence type="ECO:0000256" key="11">
    <source>
        <dbReference type="ARBA" id="ARBA00034617"/>
    </source>
</evidence>
<evidence type="ECO:0000256" key="1">
    <source>
        <dbReference type="ARBA" id="ARBA00022722"/>
    </source>
</evidence>
<dbReference type="PANTHER" id="PTHR11070:SF48">
    <property type="entry name" value="ATP-DEPENDENT HELICASE_NUCLEASE SUBUNIT A"/>
    <property type="match status" value="1"/>
</dbReference>
<dbReference type="GO" id="GO:0008408">
    <property type="term" value="F:3'-5' exonuclease activity"/>
    <property type="evidence" value="ECO:0007669"/>
    <property type="project" value="UniProtKB-UniRule"/>
</dbReference>
<dbReference type="Gene3D" id="3.40.50.300">
    <property type="entry name" value="P-loop containing nucleotide triphosphate hydrolases"/>
    <property type="match status" value="4"/>
</dbReference>
<dbReference type="InterPro" id="IPR038726">
    <property type="entry name" value="PDDEXK_AddAB-type"/>
</dbReference>
<comment type="function">
    <text evidence="13">The heterodimer acts as both an ATP-dependent DNA helicase and an ATP-dependent, dual-direction single-stranded exonuclease. Recognizes the chi site generating a DNA molecule suitable for the initiation of homologous recombination. The AddA nuclease domain is required for chi fragment generation; this subunit has the helicase and 3' -&gt; 5' nuclease activities.</text>
</comment>
<evidence type="ECO:0000259" key="16">
    <source>
        <dbReference type="PROSITE" id="PS51217"/>
    </source>
</evidence>
<dbReference type="InterPro" id="IPR011604">
    <property type="entry name" value="PDDEXK-like_dom_sf"/>
</dbReference>
<dbReference type="GO" id="GO:0043138">
    <property type="term" value="F:3'-5' DNA helicase activity"/>
    <property type="evidence" value="ECO:0007669"/>
    <property type="project" value="UniProtKB-UniRule"/>
</dbReference>
<evidence type="ECO:0000313" key="18">
    <source>
        <dbReference type="Proteomes" id="UP000095597"/>
    </source>
</evidence>
<dbReference type="Pfam" id="PF12705">
    <property type="entry name" value="PDDEXK_1"/>
    <property type="match status" value="1"/>
</dbReference>
<dbReference type="PROSITE" id="PS51198">
    <property type="entry name" value="UVRD_HELICASE_ATP_BIND"/>
    <property type="match status" value="1"/>
</dbReference>
<dbReference type="PANTHER" id="PTHR11070">
    <property type="entry name" value="UVRD / RECB / PCRA DNA HELICASE FAMILY MEMBER"/>
    <property type="match status" value="1"/>
</dbReference>
<dbReference type="InterPro" id="IPR011335">
    <property type="entry name" value="Restrct_endonuc-II-like"/>
</dbReference>
<dbReference type="Gene3D" id="3.90.320.10">
    <property type="match status" value="1"/>
</dbReference>
<comment type="cofactor">
    <cofactor evidence="13">
        <name>Mg(2+)</name>
        <dbReference type="ChEBI" id="CHEBI:18420"/>
    </cofactor>
</comment>
<evidence type="ECO:0000256" key="2">
    <source>
        <dbReference type="ARBA" id="ARBA00022741"/>
    </source>
</evidence>
<dbReference type="GO" id="GO:0003690">
    <property type="term" value="F:double-stranded DNA binding"/>
    <property type="evidence" value="ECO:0007669"/>
    <property type="project" value="UniProtKB-UniRule"/>
</dbReference>
<evidence type="ECO:0000313" key="17">
    <source>
        <dbReference type="EMBL" id="CUM70741.1"/>
    </source>
</evidence>
<dbReference type="RefSeq" id="WP_055213173.1">
    <property type="nucleotide sequence ID" value="NZ_CYXO01000001.1"/>
</dbReference>
<comment type="catalytic activity">
    <reaction evidence="12 13">
        <text>ATP + H2O = ADP + phosphate + H(+)</text>
        <dbReference type="Rhea" id="RHEA:13065"/>
        <dbReference type="ChEBI" id="CHEBI:15377"/>
        <dbReference type="ChEBI" id="CHEBI:15378"/>
        <dbReference type="ChEBI" id="CHEBI:30616"/>
        <dbReference type="ChEBI" id="CHEBI:43474"/>
        <dbReference type="ChEBI" id="CHEBI:456216"/>
        <dbReference type="EC" id="5.6.2.4"/>
    </reaction>
</comment>
<protein>
    <recommendedName>
        <fullName evidence="13">ATP-dependent helicase/nuclease subunit A</fullName>
        <ecNumber evidence="13">3.1.-.-</ecNumber>
        <ecNumber evidence="13">5.6.2.4</ecNumber>
    </recommendedName>
    <alternativeName>
        <fullName evidence="13">ATP-dependent helicase/nuclease AddA</fullName>
    </alternativeName>
    <alternativeName>
        <fullName evidence="13">DNA 3'-5' helicase AddA</fullName>
    </alternativeName>
</protein>
<name>A0A173QYS2_9FIRM</name>
<dbReference type="GO" id="GO:0033202">
    <property type="term" value="C:DNA helicase complex"/>
    <property type="evidence" value="ECO:0007669"/>
    <property type="project" value="TreeGrafter"/>
</dbReference>
<dbReference type="PROSITE" id="PS51217">
    <property type="entry name" value="UVRD_HELICASE_CTER"/>
    <property type="match status" value="1"/>
</dbReference>
<dbReference type="InterPro" id="IPR027417">
    <property type="entry name" value="P-loop_NTPase"/>
</dbReference>
<dbReference type="GO" id="GO:0000724">
    <property type="term" value="P:double-strand break repair via homologous recombination"/>
    <property type="evidence" value="ECO:0007669"/>
    <property type="project" value="UniProtKB-UniRule"/>
</dbReference>
<evidence type="ECO:0000256" key="8">
    <source>
        <dbReference type="ARBA" id="ARBA00023125"/>
    </source>
</evidence>
<dbReference type="NCBIfam" id="TIGR02785">
    <property type="entry name" value="addA_Gpos"/>
    <property type="match status" value="1"/>
</dbReference>
<dbReference type="OrthoDB" id="9810135at2"/>
<reference evidence="17 18" key="1">
    <citation type="submission" date="2015-09" db="EMBL/GenBank/DDBJ databases">
        <authorList>
            <consortium name="Pathogen Informatics"/>
        </authorList>
    </citation>
    <scope>NUCLEOTIDE SEQUENCE [LARGE SCALE GENOMIC DNA]</scope>
    <source>
        <strain evidence="17 18">2789STDY5834961</strain>
    </source>
</reference>
<dbReference type="GO" id="GO:0005524">
    <property type="term" value="F:ATP binding"/>
    <property type="evidence" value="ECO:0007669"/>
    <property type="project" value="UniProtKB-UniRule"/>
</dbReference>
<dbReference type="Proteomes" id="UP000095597">
    <property type="component" value="Unassembled WGS sequence"/>
</dbReference>
<evidence type="ECO:0000256" key="12">
    <source>
        <dbReference type="ARBA" id="ARBA00048988"/>
    </source>
</evidence>
<dbReference type="InterPro" id="IPR014017">
    <property type="entry name" value="DNA_helicase_UvrD-like_C"/>
</dbReference>
<evidence type="ECO:0000256" key="3">
    <source>
        <dbReference type="ARBA" id="ARBA00022763"/>
    </source>
</evidence>
<dbReference type="GO" id="GO:0005829">
    <property type="term" value="C:cytosol"/>
    <property type="evidence" value="ECO:0007669"/>
    <property type="project" value="TreeGrafter"/>
</dbReference>
<dbReference type="Pfam" id="PF13361">
    <property type="entry name" value="UvrD_C"/>
    <property type="match status" value="1"/>
</dbReference>
<dbReference type="InterPro" id="IPR014152">
    <property type="entry name" value="AddA"/>
</dbReference>
<dbReference type="AlphaFoldDB" id="A0A173QYS2"/>
<evidence type="ECO:0000256" key="13">
    <source>
        <dbReference type="HAMAP-Rule" id="MF_01451"/>
    </source>
</evidence>